<dbReference type="SUPFAM" id="SSF100950">
    <property type="entry name" value="NagB/RpiA/CoA transferase-like"/>
    <property type="match status" value="1"/>
</dbReference>
<protein>
    <submittedName>
        <fullName evidence="6">Sugar-binding domain-containing protein</fullName>
    </submittedName>
</protein>
<keyword evidence="3" id="KW-0238">DNA-binding</keyword>
<evidence type="ECO:0000256" key="3">
    <source>
        <dbReference type="ARBA" id="ARBA00023125"/>
    </source>
</evidence>
<proteinExistence type="inferred from homology"/>
<dbReference type="InterPro" id="IPR007324">
    <property type="entry name" value="Sugar-bd_dom_put"/>
</dbReference>
<evidence type="ECO:0000313" key="6">
    <source>
        <dbReference type="EMBL" id="WGW11316.1"/>
    </source>
</evidence>
<organism evidence="6 7">
    <name type="scientific">Saxibacter everestensis</name>
    <dbReference type="NCBI Taxonomy" id="2909229"/>
    <lineage>
        <taxon>Bacteria</taxon>
        <taxon>Bacillati</taxon>
        <taxon>Actinomycetota</taxon>
        <taxon>Actinomycetes</taxon>
        <taxon>Micrococcales</taxon>
        <taxon>Brevibacteriaceae</taxon>
        <taxon>Saxibacter</taxon>
    </lineage>
</organism>
<dbReference type="PANTHER" id="PTHR34294:SF1">
    <property type="entry name" value="TRANSCRIPTIONAL REGULATOR LSRR"/>
    <property type="match status" value="1"/>
</dbReference>
<dbReference type="RefSeq" id="WP_349638103.1">
    <property type="nucleotide sequence ID" value="NZ_CP090958.1"/>
</dbReference>
<keyword evidence="2" id="KW-0805">Transcription regulation</keyword>
<keyword evidence="4" id="KW-0804">Transcription</keyword>
<dbReference type="EMBL" id="CP090958">
    <property type="protein sequence ID" value="WGW11316.1"/>
    <property type="molecule type" value="Genomic_DNA"/>
</dbReference>
<dbReference type="InterPro" id="IPR036388">
    <property type="entry name" value="WH-like_DNA-bd_sf"/>
</dbReference>
<evidence type="ECO:0000256" key="1">
    <source>
        <dbReference type="ARBA" id="ARBA00010466"/>
    </source>
</evidence>
<dbReference type="Pfam" id="PF04198">
    <property type="entry name" value="Sugar-bind"/>
    <property type="match status" value="1"/>
</dbReference>
<dbReference type="InterPro" id="IPR037171">
    <property type="entry name" value="NagB/RpiA_transferase-like"/>
</dbReference>
<accession>A0ABY8QR51</accession>
<evidence type="ECO:0000256" key="2">
    <source>
        <dbReference type="ARBA" id="ARBA00023015"/>
    </source>
</evidence>
<comment type="similarity">
    <text evidence="1">Belongs to the SorC transcriptional regulatory family.</text>
</comment>
<evidence type="ECO:0000259" key="5">
    <source>
        <dbReference type="Pfam" id="PF04198"/>
    </source>
</evidence>
<evidence type="ECO:0000313" key="7">
    <source>
        <dbReference type="Proteomes" id="UP001209083"/>
    </source>
</evidence>
<feature type="domain" description="Sugar-binding" evidence="5">
    <location>
        <begin position="75"/>
        <end position="316"/>
    </location>
</feature>
<dbReference type="Gene3D" id="1.10.10.10">
    <property type="entry name" value="Winged helix-like DNA-binding domain superfamily/Winged helix DNA-binding domain"/>
    <property type="match status" value="1"/>
</dbReference>
<name>A0ABY8QR51_9MICO</name>
<keyword evidence="7" id="KW-1185">Reference proteome</keyword>
<gene>
    <name evidence="6" type="ORF">LWF01_14655</name>
</gene>
<dbReference type="PANTHER" id="PTHR34294">
    <property type="entry name" value="TRANSCRIPTIONAL REGULATOR-RELATED"/>
    <property type="match status" value="1"/>
</dbReference>
<dbReference type="Gene3D" id="3.40.50.1360">
    <property type="match status" value="1"/>
</dbReference>
<sequence length="325" mass="34420">MTDSPGISAASSRFPLETLYQAARMYYLDDATQVEIAAKLRVSRPTVSRFLAEARRVGLVQIDVIDPQQANEGSLGHELADALGLQKVYLSGGNHSAGMLSGLSAQVGAAIEDMQLVPGNSLLVSSGRTLYEVSRTRLPSLAGIVLAPTVGGQAEPEPWYQTNEITRAVAEKTGAHPTFLFAQAMPSAQLYQSLLSDPSFQRVTRLWDTAKGALLGIGAPPAARGSISRFIPLDDDSLVNAVGDVCLNFFAADGTEIEFTGSDRVVRTSPAMLRKIEHTVGVAVGAEKTLSIIAAAKGGYIRQLVTDTATADAILALLRRRPAAS</sequence>
<dbReference type="Proteomes" id="UP001209083">
    <property type="component" value="Chromosome"/>
</dbReference>
<dbReference type="InterPro" id="IPR051054">
    <property type="entry name" value="SorC_transcr_regulators"/>
</dbReference>
<reference evidence="6 7" key="1">
    <citation type="submission" date="2023-05" db="EMBL/GenBank/DDBJ databases">
        <title>Lithophilousrod everest ZFBP1038 complete genpme.</title>
        <authorList>
            <person name="Tian M."/>
        </authorList>
    </citation>
    <scope>NUCLEOTIDE SEQUENCE [LARGE SCALE GENOMIC DNA]</scope>
    <source>
        <strain evidence="6 7">ZFBP1038</strain>
    </source>
</reference>
<evidence type="ECO:0000256" key="4">
    <source>
        <dbReference type="ARBA" id="ARBA00023163"/>
    </source>
</evidence>